<organism evidence="1 2">
    <name type="scientific">Dactylosporangium fulvum</name>
    <dbReference type="NCBI Taxonomy" id="53359"/>
    <lineage>
        <taxon>Bacteria</taxon>
        <taxon>Bacillati</taxon>
        <taxon>Actinomycetota</taxon>
        <taxon>Actinomycetes</taxon>
        <taxon>Micromonosporales</taxon>
        <taxon>Micromonosporaceae</taxon>
        <taxon>Dactylosporangium</taxon>
    </lineage>
</organism>
<dbReference type="EMBL" id="CP073720">
    <property type="protein sequence ID" value="UWP85124.1"/>
    <property type="molecule type" value="Genomic_DNA"/>
</dbReference>
<reference evidence="1" key="1">
    <citation type="submission" date="2021-04" db="EMBL/GenBank/DDBJ databases">
        <authorList>
            <person name="Hartkoorn R.C."/>
            <person name="Beaudoing E."/>
            <person name="Hot D."/>
        </authorList>
    </citation>
    <scope>NUCLEOTIDE SEQUENCE</scope>
    <source>
        <strain evidence="1">NRRL B-16292</strain>
    </source>
</reference>
<dbReference type="GO" id="GO:0016787">
    <property type="term" value="F:hydrolase activity"/>
    <property type="evidence" value="ECO:0007669"/>
    <property type="project" value="UniProtKB-KW"/>
</dbReference>
<evidence type="ECO:0000313" key="2">
    <source>
        <dbReference type="Proteomes" id="UP001059617"/>
    </source>
</evidence>
<gene>
    <name evidence="1" type="ORF">Dfulv_13185</name>
</gene>
<proteinExistence type="predicted"/>
<sequence>MLRDTYASNIALYADSALTEGVDYARRYRRHATIPVPDTVVLAVHGGGIEPGTSELCLAVAGYHPATGAARPEDGPAYDYWMFEGLRATDNTVLHVTATRCDDPVAVALTAGAGRAVSLHGCTPHQARLADGTEAVLVGGLDTVLKERLLTGFAAAGIEAHDATAVPALSGDDPANIVNRTRTGAGAQLELTTPLRALMFGNNTRARRRHTTEAIFWTFVGAVRTALR</sequence>
<dbReference type="RefSeq" id="WP_259863190.1">
    <property type="nucleotide sequence ID" value="NZ_BAAAST010000092.1"/>
</dbReference>
<dbReference type="Gene3D" id="3.40.630.100">
    <property type="entry name" value="Poly-gamma-glutamate hydrolase, zinc-binding motif"/>
    <property type="match status" value="1"/>
</dbReference>
<evidence type="ECO:0000313" key="1">
    <source>
        <dbReference type="EMBL" id="UWP85124.1"/>
    </source>
</evidence>
<protein>
    <submittedName>
        <fullName evidence="1">Poly-gamma-glutamate hydrolase family protein</fullName>
    </submittedName>
</protein>
<keyword evidence="1" id="KW-0378">Hydrolase</keyword>
<name>A0ABY5W7Y0_9ACTN</name>
<keyword evidence="2" id="KW-1185">Reference proteome</keyword>
<dbReference type="InterPro" id="IPR008585">
    <property type="entry name" value="Gamma_PGA_hydro"/>
</dbReference>
<accession>A0ABY5W7Y0</accession>
<dbReference type="Pfam" id="PF05908">
    <property type="entry name" value="Gamma_PGA_hydro"/>
    <property type="match status" value="1"/>
</dbReference>
<dbReference type="InterPro" id="IPR038128">
    <property type="entry name" value="Gamma_PGA_hydro_sf"/>
</dbReference>
<reference evidence="1" key="2">
    <citation type="submission" date="2022-09" db="EMBL/GenBank/DDBJ databases">
        <title>Biosynthetic gene clusters of Dactylosporangioum fulvum.</title>
        <authorList>
            <person name="Caradec T."/>
        </authorList>
    </citation>
    <scope>NUCLEOTIDE SEQUENCE</scope>
    <source>
        <strain evidence="1">NRRL B-16292</strain>
    </source>
</reference>
<dbReference type="Proteomes" id="UP001059617">
    <property type="component" value="Chromosome"/>
</dbReference>